<evidence type="ECO:0000313" key="2">
    <source>
        <dbReference type="Proteomes" id="UP000234681"/>
    </source>
</evidence>
<dbReference type="EMBL" id="CH473975">
    <property type="protein sequence ID" value="EDL95267.1"/>
    <property type="molecule type" value="Genomic_DNA"/>
</dbReference>
<reference evidence="2" key="1">
    <citation type="submission" date="2005-09" db="EMBL/GenBank/DDBJ databases">
        <authorList>
            <person name="Mural R.J."/>
            <person name="Li P.W."/>
            <person name="Adams M.D."/>
            <person name="Amanatides P.G."/>
            <person name="Baden-Tillson H."/>
            <person name="Barnstead M."/>
            <person name="Chin S.H."/>
            <person name="Dew I."/>
            <person name="Evans C.A."/>
            <person name="Ferriera S."/>
            <person name="Flanigan M."/>
            <person name="Fosler C."/>
            <person name="Glodek A."/>
            <person name="Gu Z."/>
            <person name="Holt R.A."/>
            <person name="Jennings D."/>
            <person name="Kraft C.L."/>
            <person name="Lu F."/>
            <person name="Nguyen T."/>
            <person name="Nusskern D.R."/>
            <person name="Pfannkoch C.M."/>
            <person name="Sitter C."/>
            <person name="Sutton G.G."/>
            <person name="Venter J.C."/>
            <person name="Wang Z."/>
            <person name="Woodage T."/>
            <person name="Zheng X.H."/>
            <person name="Zhong F."/>
        </authorList>
    </citation>
    <scope>NUCLEOTIDE SEQUENCE [LARGE SCALE GENOMIC DNA]</scope>
    <source>
        <strain>BN</strain>
        <strain evidence="2">Sprague-Dawley</strain>
    </source>
</reference>
<organism evidence="1 2">
    <name type="scientific">Rattus norvegicus</name>
    <name type="common">Rat</name>
    <dbReference type="NCBI Taxonomy" id="10116"/>
    <lineage>
        <taxon>Eukaryota</taxon>
        <taxon>Metazoa</taxon>
        <taxon>Chordata</taxon>
        <taxon>Craniata</taxon>
        <taxon>Vertebrata</taxon>
        <taxon>Euteleostomi</taxon>
        <taxon>Mammalia</taxon>
        <taxon>Eutheria</taxon>
        <taxon>Euarchontoglires</taxon>
        <taxon>Glires</taxon>
        <taxon>Rodentia</taxon>
        <taxon>Myomorpha</taxon>
        <taxon>Muroidea</taxon>
        <taxon>Muridae</taxon>
        <taxon>Murinae</taxon>
        <taxon>Rattus</taxon>
    </lineage>
</organism>
<protein>
    <submittedName>
        <fullName evidence="1">RCG58381</fullName>
    </submittedName>
</protein>
<accession>A6J3U4</accession>
<sequence>MAMAVSKAGSVWTCRTQGGLYHQNQKYQWCETQGSQGVKPSPALSALHRNLD</sequence>
<dbReference type="AlphaFoldDB" id="A6J3U4"/>
<proteinExistence type="predicted"/>
<evidence type="ECO:0000313" key="1">
    <source>
        <dbReference type="EMBL" id="EDL95267.1"/>
    </source>
</evidence>
<name>A6J3U4_RAT</name>
<gene>
    <name evidence="1" type="ORF">rCG_58381</name>
</gene>
<dbReference type="Proteomes" id="UP000234681">
    <property type="component" value="Chromosome 8"/>
</dbReference>